<comment type="caution">
    <text evidence="1">The sequence shown here is derived from an EMBL/GenBank/DDBJ whole genome shotgun (WGS) entry which is preliminary data.</text>
</comment>
<evidence type="ECO:0008006" key="3">
    <source>
        <dbReference type="Google" id="ProtNLM"/>
    </source>
</evidence>
<accession>A0A3E1P3H7</accession>
<sequence>MPSSNLRLEIFEESKQELKASLDKKWETHNLQTFQFLSANLSKCLPHLPEAKHKSAYFDILSYKVLQGIDTQFSSKFSDIDDFNEFNYDEIRKHLPALFVSYHTGSYRSAIAFLVKYNINVVLIADPLAYKYSLEKMLQQFQQVKDAFNSTSEFIVFPADKADLTLQIMGKMKQGYSVLAYIDGNAGSNGYHNRDNSLPVPFFGQEIFVRTGLPTLSFYLKVPIIPMLSYYDERLQPRWNVYDPIAPPKGVKEPAAYVEESIRYLYSILENALQTYTMQWEGWMFLHRYLNLEVAAPALMPVEKVDLRINDRIGLFILDDRYYVLNKENYKLMELEKEVFHLFDNNNSDAIIERPLADVQLLYKNRFLIHN</sequence>
<dbReference type="EMBL" id="QTJV01000003">
    <property type="protein sequence ID" value="RFM34763.1"/>
    <property type="molecule type" value="Genomic_DNA"/>
</dbReference>
<reference evidence="1 2" key="1">
    <citation type="submission" date="2018-08" db="EMBL/GenBank/DDBJ databases">
        <title>Chitinophaga sp. K20C18050901, a novel bacterium isolated from forest soil.</title>
        <authorList>
            <person name="Wang C."/>
        </authorList>
    </citation>
    <scope>NUCLEOTIDE SEQUENCE [LARGE SCALE GENOMIC DNA]</scope>
    <source>
        <strain evidence="1 2">K20C18050901</strain>
    </source>
</reference>
<protein>
    <recommendedName>
        <fullName evidence="3">Lauroyl acyltransferase</fullName>
    </recommendedName>
</protein>
<dbReference type="Proteomes" id="UP000261174">
    <property type="component" value="Unassembled WGS sequence"/>
</dbReference>
<dbReference type="RefSeq" id="WP_116853419.1">
    <property type="nucleotide sequence ID" value="NZ_QTJV01000003.1"/>
</dbReference>
<organism evidence="1 2">
    <name type="scientific">Chitinophaga silvisoli</name>
    <dbReference type="NCBI Taxonomy" id="2291814"/>
    <lineage>
        <taxon>Bacteria</taxon>
        <taxon>Pseudomonadati</taxon>
        <taxon>Bacteroidota</taxon>
        <taxon>Chitinophagia</taxon>
        <taxon>Chitinophagales</taxon>
        <taxon>Chitinophagaceae</taxon>
        <taxon>Chitinophaga</taxon>
    </lineage>
</organism>
<gene>
    <name evidence="1" type="ORF">DXN04_11000</name>
</gene>
<evidence type="ECO:0000313" key="2">
    <source>
        <dbReference type="Proteomes" id="UP000261174"/>
    </source>
</evidence>
<proteinExistence type="predicted"/>
<evidence type="ECO:0000313" key="1">
    <source>
        <dbReference type="EMBL" id="RFM34763.1"/>
    </source>
</evidence>
<keyword evidence="2" id="KW-1185">Reference proteome</keyword>
<dbReference type="OrthoDB" id="1373292at2"/>
<name>A0A3E1P3H7_9BACT</name>
<dbReference type="AlphaFoldDB" id="A0A3E1P3H7"/>